<evidence type="ECO:0000313" key="2">
    <source>
        <dbReference type="EMBL" id="KZV95022.1"/>
    </source>
</evidence>
<accession>A0A165JLJ1</accession>
<reference evidence="2 3" key="1">
    <citation type="journal article" date="2016" name="Mol. Biol. Evol.">
        <title>Comparative Genomics of Early-Diverging Mushroom-Forming Fungi Provides Insights into the Origins of Lignocellulose Decay Capabilities.</title>
        <authorList>
            <person name="Nagy L.G."/>
            <person name="Riley R."/>
            <person name="Tritt A."/>
            <person name="Adam C."/>
            <person name="Daum C."/>
            <person name="Floudas D."/>
            <person name="Sun H."/>
            <person name="Yadav J.S."/>
            <person name="Pangilinan J."/>
            <person name="Larsson K.H."/>
            <person name="Matsuura K."/>
            <person name="Barry K."/>
            <person name="Labutti K."/>
            <person name="Kuo R."/>
            <person name="Ohm R.A."/>
            <person name="Bhattacharya S.S."/>
            <person name="Shirouzu T."/>
            <person name="Yoshinaga Y."/>
            <person name="Martin F.M."/>
            <person name="Grigoriev I.V."/>
            <person name="Hibbett D.S."/>
        </authorList>
    </citation>
    <scope>NUCLEOTIDE SEQUENCE [LARGE SCALE GENOMIC DNA]</scope>
    <source>
        <strain evidence="2 3">HHB12029</strain>
    </source>
</reference>
<feature type="compositionally biased region" description="Low complexity" evidence="1">
    <location>
        <begin position="12"/>
        <end position="23"/>
    </location>
</feature>
<name>A0A165JLJ1_EXIGL</name>
<dbReference type="Proteomes" id="UP000077266">
    <property type="component" value="Unassembled WGS sequence"/>
</dbReference>
<keyword evidence="3" id="KW-1185">Reference proteome</keyword>
<gene>
    <name evidence="2" type="ORF">EXIGLDRAFT_492474</name>
</gene>
<organism evidence="2 3">
    <name type="scientific">Exidia glandulosa HHB12029</name>
    <dbReference type="NCBI Taxonomy" id="1314781"/>
    <lineage>
        <taxon>Eukaryota</taxon>
        <taxon>Fungi</taxon>
        <taxon>Dikarya</taxon>
        <taxon>Basidiomycota</taxon>
        <taxon>Agaricomycotina</taxon>
        <taxon>Agaricomycetes</taxon>
        <taxon>Auriculariales</taxon>
        <taxon>Exidiaceae</taxon>
        <taxon>Exidia</taxon>
    </lineage>
</organism>
<feature type="region of interest" description="Disordered" evidence="1">
    <location>
        <begin position="1"/>
        <end position="32"/>
    </location>
</feature>
<dbReference type="EMBL" id="KV425964">
    <property type="protein sequence ID" value="KZV95022.1"/>
    <property type="molecule type" value="Genomic_DNA"/>
</dbReference>
<protein>
    <submittedName>
        <fullName evidence="2">Uncharacterized protein</fullName>
    </submittedName>
</protein>
<proteinExistence type="predicted"/>
<feature type="region of interest" description="Disordered" evidence="1">
    <location>
        <begin position="147"/>
        <end position="177"/>
    </location>
</feature>
<dbReference type="InParanoid" id="A0A165JLJ1"/>
<evidence type="ECO:0000256" key="1">
    <source>
        <dbReference type="SAM" id="MobiDB-lite"/>
    </source>
</evidence>
<dbReference type="AlphaFoldDB" id="A0A165JLJ1"/>
<sequence length="177" mass="19521">MRTSFKLERTSPSRVARRSSASPDAISSPRQRLQRHASLRRCQIYSLLFIEHRHRESVVVSIRGPVGVSSSVVGNVVGAPDEVEPILENVKKSPDGASRDLAAARGVEAVTPLLKQILEVFPLHPCSHSTHYIGQVHSSRVSQRCSMSWPSRTSGRSNTTPRLAQPPSRVPSMRDKV</sequence>
<feature type="compositionally biased region" description="Basic and acidic residues" evidence="1">
    <location>
        <begin position="1"/>
        <end position="11"/>
    </location>
</feature>
<feature type="compositionally biased region" description="Polar residues" evidence="1">
    <location>
        <begin position="147"/>
        <end position="162"/>
    </location>
</feature>
<evidence type="ECO:0000313" key="3">
    <source>
        <dbReference type="Proteomes" id="UP000077266"/>
    </source>
</evidence>